<evidence type="ECO:0000256" key="1">
    <source>
        <dbReference type="SAM" id="Phobius"/>
    </source>
</evidence>
<evidence type="ECO:0000313" key="2">
    <source>
        <dbReference type="EMBL" id="CAG7601653.1"/>
    </source>
</evidence>
<evidence type="ECO:0000313" key="3">
    <source>
        <dbReference type="Proteomes" id="UP000693892"/>
    </source>
</evidence>
<keyword evidence="1" id="KW-1133">Transmembrane helix</keyword>
<reference evidence="2" key="1">
    <citation type="submission" date="2021-06" db="EMBL/GenBank/DDBJ databases">
        <authorList>
            <person name="Criscuolo A."/>
        </authorList>
    </citation>
    <scope>NUCLEOTIDE SEQUENCE</scope>
    <source>
        <strain evidence="2">CIP111803</strain>
    </source>
</reference>
<dbReference type="AlphaFoldDB" id="A0A916JVF7"/>
<dbReference type="Proteomes" id="UP000693892">
    <property type="component" value="Unassembled WGS sequence"/>
</dbReference>
<protein>
    <submittedName>
        <fullName evidence="2">Uncharacterized protein</fullName>
    </submittedName>
</protein>
<keyword evidence="1" id="KW-0472">Membrane</keyword>
<proteinExistence type="predicted"/>
<gene>
    <name evidence="2" type="ORF">LEUCIP111803_00489</name>
</gene>
<sequence length="603" mass="63159">MRFGLAIASLVISGILLLLGIGQRTVFAGPDEITFRAEPSQGVSYAVISAEQFDAMPGQANLVVGGANAFAAIGSTADVEAWVAPFDHAVLSADAAGERLFEEPVPAQASELSAEELEQLDPRGSDLWLSEQGPGRAAMSLGADQSVLAELGDGGTVSVVWVQNDRTPWAGPLLAAGGLFALIGAILYLLAVDHDRRGLGPRRGRSGPLVGLRNMARRRPPTASSVSEKPVDRARAKRVAAPVVGLSMLLVLSGCSSSYWPDLSPSPKPTEERADDAVAANVAPVPILQSQIDRVIEDVVATAGAGDDGLDAKLLEPRFSGDALEQRTAHYKIRKKVADYEVVLPRITTEQLEYELVQSTDGWPRTVFATVASEAPDTGDEEPADDEGANASVAPVASPSLALVLTQTGPHENYRVSRIFALRGGISMPSAAPVEEGTALLAEDARTLALPPGEVGERYAEVLAGGDEVDAAQYFDLVDDTIIKKSGAAWVAAAKKAAQKDKVDVRYSVKAAQTDTSVTGLSTGVGGALVATTVVESRIEKQTGDYQPKAVGAVTALSGLKGAQKQIVSRVAHQLLFFVPSETSGEKIQLLGYTTELVGASKK</sequence>
<dbReference type="EMBL" id="CAJVAP010000004">
    <property type="protein sequence ID" value="CAG7601653.1"/>
    <property type="molecule type" value="Genomic_DNA"/>
</dbReference>
<accession>A0A916JVF7</accession>
<organism evidence="2 3">
    <name type="scientific">Leucobacter soli</name>
    <dbReference type="NCBI Taxonomy" id="2812850"/>
    <lineage>
        <taxon>Bacteria</taxon>
        <taxon>Bacillati</taxon>
        <taxon>Actinomycetota</taxon>
        <taxon>Actinomycetes</taxon>
        <taxon>Micrococcales</taxon>
        <taxon>Microbacteriaceae</taxon>
        <taxon>Leucobacter</taxon>
    </lineage>
</organism>
<keyword evidence="3" id="KW-1185">Reference proteome</keyword>
<keyword evidence="1" id="KW-0812">Transmembrane</keyword>
<feature type="transmembrane region" description="Helical" evidence="1">
    <location>
        <begin position="239"/>
        <end position="260"/>
    </location>
</feature>
<feature type="transmembrane region" description="Helical" evidence="1">
    <location>
        <begin position="169"/>
        <end position="192"/>
    </location>
</feature>
<comment type="caution">
    <text evidence="2">The sequence shown here is derived from an EMBL/GenBank/DDBJ whole genome shotgun (WGS) entry which is preliminary data.</text>
</comment>
<name>A0A916JVF7_9MICO</name>